<dbReference type="SUPFAM" id="SSF53218">
    <property type="entry name" value="Molybdenum cofactor biosynthesis proteins"/>
    <property type="match status" value="1"/>
</dbReference>
<gene>
    <name evidence="2" type="ORF">ENS06_13605</name>
</gene>
<feature type="domain" description="MoaB/Mog" evidence="1">
    <location>
        <begin position="15"/>
        <end position="175"/>
    </location>
</feature>
<dbReference type="InterPro" id="IPR036425">
    <property type="entry name" value="MoaB/Mog-like_dom_sf"/>
</dbReference>
<dbReference type="AlphaFoldDB" id="A0A832A0H5"/>
<evidence type="ECO:0000259" key="1">
    <source>
        <dbReference type="SMART" id="SM00852"/>
    </source>
</evidence>
<proteinExistence type="predicted"/>
<dbReference type="SMART" id="SM00852">
    <property type="entry name" value="MoCF_biosynth"/>
    <property type="match status" value="1"/>
</dbReference>
<dbReference type="PANTHER" id="PTHR13939:SF0">
    <property type="entry name" value="NMN AMIDOHYDROLASE-LIKE PROTEIN YFAY"/>
    <property type="match status" value="1"/>
</dbReference>
<accession>A0A832A0H5</accession>
<sequence length="266" mass="29599">MIMPPWTPHSLWKPAVVTVGQEILYGERANDNLLWLLRAFVRYGVPAAVGLILPDDEVVIGKHLETLVSLGYRPIFVSGGIGGTHDDRTRQGIALGLGRPLVKHSECFERLARRYGARFTEQRQRMAWLPEGARLIDNPIGAPGFCVDPVYAFPGFPEMLYPMAEETLRRLLGSLPERGKRALELTLKVPEGDIAEEVERFANDHPGVDIGLYPRITPEGPMVTVRGRCWAHDPGAWTQVEGFLRKLEGSYPVAEALRELEGPGET</sequence>
<dbReference type="EMBL" id="DSTK01000039">
    <property type="protein sequence ID" value="HFK98342.1"/>
    <property type="molecule type" value="Genomic_DNA"/>
</dbReference>
<reference evidence="2" key="1">
    <citation type="journal article" date="2020" name="mSystems">
        <title>Genome- and Community-Level Interaction Insights into Carbon Utilization and Element Cycling Functions of Hydrothermarchaeota in Hydrothermal Sediment.</title>
        <authorList>
            <person name="Zhou Z."/>
            <person name="Liu Y."/>
            <person name="Xu W."/>
            <person name="Pan J."/>
            <person name="Luo Z.H."/>
            <person name="Li M."/>
        </authorList>
    </citation>
    <scope>NUCLEOTIDE SEQUENCE [LARGE SCALE GENOMIC DNA]</scope>
    <source>
        <strain evidence="2">SpSt-456</strain>
    </source>
</reference>
<organism evidence="2">
    <name type="scientific">Desulfacinum infernum</name>
    <dbReference type="NCBI Taxonomy" id="35837"/>
    <lineage>
        <taxon>Bacteria</taxon>
        <taxon>Pseudomonadati</taxon>
        <taxon>Thermodesulfobacteriota</taxon>
        <taxon>Syntrophobacteria</taxon>
        <taxon>Syntrophobacterales</taxon>
        <taxon>Syntrophobacteraceae</taxon>
        <taxon>Desulfacinum</taxon>
    </lineage>
</organism>
<dbReference type="Pfam" id="PF00994">
    <property type="entry name" value="MoCF_biosynth"/>
    <property type="match status" value="1"/>
</dbReference>
<comment type="caution">
    <text evidence="2">The sequence shown here is derived from an EMBL/GenBank/DDBJ whole genome shotgun (WGS) entry which is preliminary data.</text>
</comment>
<dbReference type="PANTHER" id="PTHR13939">
    <property type="entry name" value="NICOTINAMIDE-NUCLEOTIDE AMIDOHYDROLASE PNCC"/>
    <property type="match status" value="1"/>
</dbReference>
<dbReference type="Gene3D" id="3.40.980.10">
    <property type="entry name" value="MoaB/Mog-like domain"/>
    <property type="match status" value="1"/>
</dbReference>
<dbReference type="InterPro" id="IPR050101">
    <property type="entry name" value="CinA"/>
</dbReference>
<evidence type="ECO:0000313" key="2">
    <source>
        <dbReference type="EMBL" id="HFK98342.1"/>
    </source>
</evidence>
<dbReference type="InterPro" id="IPR001453">
    <property type="entry name" value="MoaB/Mog_dom"/>
</dbReference>
<name>A0A832A0H5_9BACT</name>
<protein>
    <submittedName>
        <fullName evidence="2">Competence/damage-inducible protein A</fullName>
    </submittedName>
</protein>